<name>A0A2G7G1X6_9EURO</name>
<comment type="caution">
    <text evidence="2">The sequence shown here is derived from an EMBL/GenBank/DDBJ whole genome shotgun (WGS) entry which is preliminary data.</text>
</comment>
<accession>A0A2G7G1X6</accession>
<dbReference type="InterPro" id="IPR013877">
    <property type="entry name" value="YAP-bd/ALF4/Glomulin"/>
</dbReference>
<protein>
    <recommendedName>
        <fullName evidence="4">YAP-binding/ALF4/Glomulin</fullName>
    </recommendedName>
</protein>
<feature type="non-terminal residue" evidence="2">
    <location>
        <position position="1"/>
    </location>
</feature>
<evidence type="ECO:0000256" key="1">
    <source>
        <dbReference type="SAM" id="MobiDB-lite"/>
    </source>
</evidence>
<dbReference type="Pfam" id="PF08568">
    <property type="entry name" value="Kinetochor_Ybp2"/>
    <property type="match status" value="1"/>
</dbReference>
<evidence type="ECO:0008006" key="4">
    <source>
        <dbReference type="Google" id="ProtNLM"/>
    </source>
</evidence>
<feature type="region of interest" description="Disordered" evidence="1">
    <location>
        <begin position="249"/>
        <end position="287"/>
    </location>
</feature>
<dbReference type="Proteomes" id="UP000231358">
    <property type="component" value="Unassembled WGS sequence"/>
</dbReference>
<evidence type="ECO:0000313" key="3">
    <source>
        <dbReference type="Proteomes" id="UP000231358"/>
    </source>
</evidence>
<proteinExistence type="predicted"/>
<organism evidence="2 3">
    <name type="scientific">Aspergillus arachidicola</name>
    <dbReference type="NCBI Taxonomy" id="656916"/>
    <lineage>
        <taxon>Eukaryota</taxon>
        <taxon>Fungi</taxon>
        <taxon>Dikarya</taxon>
        <taxon>Ascomycota</taxon>
        <taxon>Pezizomycotina</taxon>
        <taxon>Eurotiomycetes</taxon>
        <taxon>Eurotiomycetidae</taxon>
        <taxon>Eurotiales</taxon>
        <taxon>Aspergillaceae</taxon>
        <taxon>Aspergillus</taxon>
        <taxon>Aspergillus subgen. Circumdati</taxon>
    </lineage>
</organism>
<dbReference type="AlphaFoldDB" id="A0A2G7G1X6"/>
<dbReference type="GO" id="GO:0034599">
    <property type="term" value="P:cellular response to oxidative stress"/>
    <property type="evidence" value="ECO:0007669"/>
    <property type="project" value="InterPro"/>
</dbReference>
<sequence length="708" mass="78633">ACASCVYQTVPRLRTHVGRSRLLSPIPPPLLLIPPSHCIGAISTIMAEEEDPIVQALPPATDYLTYLTLLEYQLTPARLPTLHKLLQDEVLTTNIGWDLVQLLLPMLPQSLECLQDIARLGNPREVILRVSEALMQLQPEDEDEDDDDEEENETAEPAAAHDTEPVDTELKAATGRDAEKSNIQNNLPRHVLKFNALVAMLSILHSRIQTKSPSRFFATSLQAVLEAYTLMPTNETTLALLEFFRDVSPSKRPAPPPRAASESSVLRVSEASAPDPEAEVQSPNPSNNEPALIKRFLQFGLIELIKSYILSFSGPMDPGMSWTIRLQEKLQTRHLAGQVSETEVFANNKELSERDMILGKITALSRDFGLDDKQLLAVVSQPADKHPQPLDFDEPPRNVEEIPLERHGALLLLAARAAMAELFSSGQVTPIAVFPELAQIFDNFVGDHDKPDEIAFGQPQALLDSLLTLTVFSMQRSIGEPSTEIEFRRFILSLTACTTRQSYNSIRRIPGAILHSHVSHIVRFKTIRQVLEDDRFQLIRDSAIGWLKDEILDANKKPSGSPESDIFINPHYFSILFPLLFNSSELLLNVSSDISLLHSSVILHPPCSTPTRKTYIYFRNRFLEPLKSLLHAFESDLTQNGGDGKIESAVGENMCQVGMARSVGLVSHAVEQVEDAVGDAFVGADDELQEPSMDDVARVDKIRKETAL</sequence>
<dbReference type="PANTHER" id="PTHR28020:SF1">
    <property type="entry name" value="YAP1-BINDING PROTEIN 1-RELATED"/>
    <property type="match status" value="1"/>
</dbReference>
<dbReference type="PANTHER" id="PTHR28020">
    <property type="entry name" value="YAP1-BINDING PROTEIN 1-RELATED"/>
    <property type="match status" value="1"/>
</dbReference>
<dbReference type="STRING" id="656916.A0A2G7G1X6"/>
<gene>
    <name evidence="2" type="ORF">AARAC_008482</name>
</gene>
<reference evidence="2 3" key="1">
    <citation type="submission" date="2017-05" db="EMBL/GenBank/DDBJ databases">
        <title>Genome sequence for an aflatoxigenic pathogen of Argentinian peanut, Aspergillus arachidicola.</title>
        <authorList>
            <person name="Moore G."/>
            <person name="Beltz S.B."/>
            <person name="Mack B.M."/>
        </authorList>
    </citation>
    <scope>NUCLEOTIDE SEQUENCE [LARGE SCALE GENOMIC DNA]</scope>
    <source>
        <strain evidence="2 3">CBS 117610</strain>
    </source>
</reference>
<dbReference type="GO" id="GO:0005737">
    <property type="term" value="C:cytoplasm"/>
    <property type="evidence" value="ECO:0007669"/>
    <property type="project" value="TreeGrafter"/>
</dbReference>
<dbReference type="EMBL" id="NEXV01000277">
    <property type="protein sequence ID" value="PIG86111.1"/>
    <property type="molecule type" value="Genomic_DNA"/>
</dbReference>
<dbReference type="InterPro" id="IPR040347">
    <property type="entry name" value="YBP1/2"/>
</dbReference>
<feature type="compositionally biased region" description="Acidic residues" evidence="1">
    <location>
        <begin position="139"/>
        <end position="154"/>
    </location>
</feature>
<evidence type="ECO:0000313" key="2">
    <source>
        <dbReference type="EMBL" id="PIG86111.1"/>
    </source>
</evidence>
<feature type="region of interest" description="Disordered" evidence="1">
    <location>
        <begin position="138"/>
        <end position="166"/>
    </location>
</feature>
<keyword evidence="3" id="KW-1185">Reference proteome</keyword>